<dbReference type="EMBL" id="JACBZP010000001">
    <property type="protein sequence ID" value="NYI68452.1"/>
    <property type="molecule type" value="Genomic_DNA"/>
</dbReference>
<comment type="caution">
    <text evidence="2">The sequence shown here is derived from an EMBL/GenBank/DDBJ whole genome shotgun (WGS) entry which is preliminary data.</text>
</comment>
<dbReference type="Gene3D" id="3.30.1310.20">
    <property type="entry name" value="PRTase-like"/>
    <property type="match status" value="1"/>
</dbReference>
<dbReference type="Proteomes" id="UP000539111">
    <property type="component" value="Unassembled WGS sequence"/>
</dbReference>
<accession>A0A7Z0IIK3</accession>
<keyword evidence="3" id="KW-1185">Reference proteome</keyword>
<feature type="domain" description="Phosphoribosyltransferase" evidence="1">
    <location>
        <begin position="8"/>
        <end position="182"/>
    </location>
</feature>
<dbReference type="InterPro" id="IPR000836">
    <property type="entry name" value="PRTase_dom"/>
</dbReference>
<gene>
    <name evidence="2" type="ORF">BJY26_002758</name>
</gene>
<keyword evidence="2" id="KW-0808">Transferase</keyword>
<dbReference type="GO" id="GO:0016757">
    <property type="term" value="F:glycosyltransferase activity"/>
    <property type="evidence" value="ECO:0007669"/>
    <property type="project" value="UniProtKB-KW"/>
</dbReference>
<evidence type="ECO:0000259" key="1">
    <source>
        <dbReference type="Pfam" id="PF00156"/>
    </source>
</evidence>
<organism evidence="2 3">
    <name type="scientific">Spelaeicoccus albus</name>
    <dbReference type="NCBI Taxonomy" id="1280376"/>
    <lineage>
        <taxon>Bacteria</taxon>
        <taxon>Bacillati</taxon>
        <taxon>Actinomycetota</taxon>
        <taxon>Actinomycetes</taxon>
        <taxon>Micrococcales</taxon>
        <taxon>Brevibacteriaceae</taxon>
        <taxon>Spelaeicoccus</taxon>
    </lineage>
</organism>
<dbReference type="AlphaFoldDB" id="A0A7Z0IIK3"/>
<protein>
    <submittedName>
        <fullName evidence="2">Putative phosphoribosyltransferase</fullName>
    </submittedName>
</protein>
<evidence type="ECO:0000313" key="3">
    <source>
        <dbReference type="Proteomes" id="UP000539111"/>
    </source>
</evidence>
<dbReference type="Pfam" id="PF00156">
    <property type="entry name" value="Pribosyltran"/>
    <property type="match status" value="1"/>
</dbReference>
<dbReference type="Gene3D" id="3.40.50.2020">
    <property type="match status" value="1"/>
</dbReference>
<keyword evidence="2" id="KW-0328">Glycosyltransferase</keyword>
<dbReference type="CDD" id="cd06223">
    <property type="entry name" value="PRTases_typeI"/>
    <property type="match status" value="1"/>
</dbReference>
<dbReference type="InterPro" id="IPR029057">
    <property type="entry name" value="PRTase-like"/>
</dbReference>
<sequence>MPFTDRRDAGRRLAARLTGRFGADGVVVIGLPRGGVPVAAELAAALEADLDVTLVHKLGAPYQPEFAIGAVAHGGARIVDQKAARHVRASEHDLAEIERRTRTELASRARRLRRRYPEVPVEGRTVIVVDDGAATGLTAQAACRKLRGLQPAALIVALPVASRAAVSTLRHYCDEIVCLETPADFRSVGQWYDDFTQTSDDEVLRLLGV</sequence>
<dbReference type="SUPFAM" id="SSF53271">
    <property type="entry name" value="PRTase-like"/>
    <property type="match status" value="1"/>
</dbReference>
<reference evidence="2 3" key="1">
    <citation type="submission" date="2020-07" db="EMBL/GenBank/DDBJ databases">
        <title>Sequencing the genomes of 1000 actinobacteria strains.</title>
        <authorList>
            <person name="Klenk H.-P."/>
        </authorList>
    </citation>
    <scope>NUCLEOTIDE SEQUENCE [LARGE SCALE GENOMIC DNA]</scope>
    <source>
        <strain evidence="2 3">DSM 26341</strain>
    </source>
</reference>
<evidence type="ECO:0000313" key="2">
    <source>
        <dbReference type="EMBL" id="NYI68452.1"/>
    </source>
</evidence>
<dbReference type="RefSeq" id="WP_179428800.1">
    <property type="nucleotide sequence ID" value="NZ_JACBZP010000001.1"/>
</dbReference>
<name>A0A7Z0IIK3_9MICO</name>
<proteinExistence type="predicted"/>